<evidence type="ECO:0000256" key="3">
    <source>
        <dbReference type="ARBA" id="ARBA00022531"/>
    </source>
</evidence>
<feature type="binding site" evidence="5">
    <location>
        <position position="246"/>
    </location>
    <ligand>
        <name>chlorophyll a</name>
        <dbReference type="ChEBI" id="CHEBI:58416"/>
        <label>1</label>
    </ligand>
</feature>
<feature type="region of interest" description="Disordered" evidence="6">
    <location>
        <begin position="12"/>
        <end position="50"/>
    </location>
</feature>
<comment type="caution">
    <text evidence="7">The sequence shown here is derived from an EMBL/GenBank/DDBJ whole genome shotgun (WGS) entry which is preliminary data.</text>
</comment>
<protein>
    <submittedName>
        <fullName evidence="7">Uncharacterized protein</fullName>
    </submittedName>
</protein>
<keyword evidence="4" id="KW-0934">Plastid</keyword>
<evidence type="ECO:0000256" key="5">
    <source>
        <dbReference type="PIRSR" id="PIRSR601344-1"/>
    </source>
</evidence>
<evidence type="ECO:0000313" key="8">
    <source>
        <dbReference type="Proteomes" id="UP001515480"/>
    </source>
</evidence>
<dbReference type="InterPro" id="IPR001344">
    <property type="entry name" value="Chloro_AB-bd_pln"/>
</dbReference>
<organism evidence="7 8">
    <name type="scientific">Prymnesium parvum</name>
    <name type="common">Toxic golden alga</name>
    <dbReference type="NCBI Taxonomy" id="97485"/>
    <lineage>
        <taxon>Eukaryota</taxon>
        <taxon>Haptista</taxon>
        <taxon>Haptophyta</taxon>
        <taxon>Prymnesiophyceae</taxon>
        <taxon>Prymnesiales</taxon>
        <taxon>Prymnesiaceae</taxon>
        <taxon>Prymnesium</taxon>
    </lineage>
</organism>
<dbReference type="GO" id="GO:0016020">
    <property type="term" value="C:membrane"/>
    <property type="evidence" value="ECO:0007669"/>
    <property type="project" value="InterPro"/>
</dbReference>
<feature type="binding site" description="axial binding residue" evidence="5">
    <location>
        <position position="234"/>
    </location>
    <ligand>
        <name>chlorophyll a</name>
        <dbReference type="ChEBI" id="CHEBI:58416"/>
        <label>5</label>
    </ligand>
    <ligandPart>
        <name>Mg</name>
        <dbReference type="ChEBI" id="CHEBI:25107"/>
    </ligandPart>
</feature>
<feature type="binding site" evidence="5">
    <location>
        <position position="229"/>
    </location>
    <ligand>
        <name>chlorophyll a</name>
        <dbReference type="ChEBI" id="CHEBI:58416"/>
        <label>1</label>
    </ligand>
</feature>
<keyword evidence="8" id="KW-1185">Reference proteome</keyword>
<evidence type="ECO:0000256" key="1">
    <source>
        <dbReference type="ARBA" id="ARBA00004229"/>
    </source>
</evidence>
<name>A0AB34JIK8_PRYPA</name>
<dbReference type="Gene3D" id="1.10.3460.10">
    <property type="entry name" value="Chlorophyll a/b binding protein domain"/>
    <property type="match status" value="1"/>
</dbReference>
<gene>
    <name evidence="7" type="ORF">AB1Y20_022357</name>
</gene>
<dbReference type="GO" id="GO:0009765">
    <property type="term" value="P:photosynthesis, light harvesting"/>
    <property type="evidence" value="ECO:0007669"/>
    <property type="project" value="InterPro"/>
</dbReference>
<dbReference type="AlphaFoldDB" id="A0AB34JIK8"/>
<dbReference type="SUPFAM" id="SSF103511">
    <property type="entry name" value="Chlorophyll a-b binding protein"/>
    <property type="match status" value="1"/>
</dbReference>
<dbReference type="Pfam" id="PF00504">
    <property type="entry name" value="Chloroa_b-bind"/>
    <property type="match status" value="1"/>
</dbReference>
<dbReference type="Proteomes" id="UP001515480">
    <property type="component" value="Unassembled WGS sequence"/>
</dbReference>
<dbReference type="GO" id="GO:0009507">
    <property type="term" value="C:chloroplast"/>
    <property type="evidence" value="ECO:0007669"/>
    <property type="project" value="UniProtKB-SubCell"/>
</dbReference>
<keyword evidence="2" id="KW-0150">Chloroplast</keyword>
<evidence type="ECO:0000313" key="7">
    <source>
        <dbReference type="EMBL" id="KAL1520793.1"/>
    </source>
</evidence>
<reference evidence="7 8" key="1">
    <citation type="journal article" date="2024" name="Science">
        <title>Giant polyketide synthase enzymes in the biosynthesis of giant marine polyether toxins.</title>
        <authorList>
            <person name="Fallon T.R."/>
            <person name="Shende V.V."/>
            <person name="Wierzbicki I.H."/>
            <person name="Pendleton A.L."/>
            <person name="Watervoot N.F."/>
            <person name="Auber R.P."/>
            <person name="Gonzalez D.J."/>
            <person name="Wisecaver J.H."/>
            <person name="Moore B.S."/>
        </authorList>
    </citation>
    <scope>NUCLEOTIDE SEQUENCE [LARGE SCALE GENOMIC DNA]</scope>
    <source>
        <strain evidence="7 8">12B1</strain>
    </source>
</reference>
<keyword evidence="5" id="KW-0148">Chlorophyll</keyword>
<dbReference type="PANTHER" id="PTHR21649">
    <property type="entry name" value="CHLOROPHYLL A/B BINDING PROTEIN"/>
    <property type="match status" value="1"/>
</dbReference>
<dbReference type="InterPro" id="IPR022796">
    <property type="entry name" value="Chloroa_b-bind"/>
</dbReference>
<dbReference type="GO" id="GO:0016168">
    <property type="term" value="F:chlorophyll binding"/>
    <property type="evidence" value="ECO:0007669"/>
    <property type="project" value="UniProtKB-KW"/>
</dbReference>
<evidence type="ECO:0000256" key="2">
    <source>
        <dbReference type="ARBA" id="ARBA00022528"/>
    </source>
</evidence>
<keyword evidence="5" id="KW-0157">Chromophore</keyword>
<feature type="binding site" evidence="5">
    <location>
        <position position="122"/>
    </location>
    <ligand>
        <name>chlorophyll a</name>
        <dbReference type="ChEBI" id="CHEBI:58416"/>
        <label>1</label>
    </ligand>
</feature>
<dbReference type="EMBL" id="JBGBPQ010000008">
    <property type="protein sequence ID" value="KAL1520793.1"/>
    <property type="molecule type" value="Genomic_DNA"/>
</dbReference>
<evidence type="ECO:0000256" key="6">
    <source>
        <dbReference type="SAM" id="MobiDB-lite"/>
    </source>
</evidence>
<comment type="subcellular location">
    <subcellularLocation>
        <location evidence="1">Plastid</location>
        <location evidence="1">Chloroplast</location>
    </subcellularLocation>
</comment>
<feature type="compositionally biased region" description="Low complexity" evidence="6">
    <location>
        <begin position="12"/>
        <end position="31"/>
    </location>
</feature>
<accession>A0AB34JIK8</accession>
<feature type="binding site" description="axial binding residue" evidence="5">
    <location>
        <position position="127"/>
    </location>
    <ligand>
        <name>chlorophyll b</name>
        <dbReference type="ChEBI" id="CHEBI:61721"/>
        <label>1</label>
    </ligand>
    <ligandPart>
        <name>Mg</name>
        <dbReference type="ChEBI" id="CHEBI:25107"/>
    </ligandPart>
</feature>
<keyword evidence="3" id="KW-0602">Photosynthesis</keyword>
<evidence type="ECO:0000256" key="4">
    <source>
        <dbReference type="ARBA" id="ARBA00022640"/>
    </source>
</evidence>
<sequence>MLVAPLAALALAPSPIPPTSGGTQTSSSPSTRAVAPSFPDATSSPKAGPRKAAWLPGSYAPSYLDGSLPGDVGFDPYCLTALARTDLAIDDGRWSGVDRKAQMVMCTEYEAKRKVAWMREAEIKHSRLAMLAAAGWPMSELLDGPLSKLLGLPYELAATAGRAPTLLTGNLFEGPQGTFIALVTLATAVLELNTLDNVQGLTPTDYIAGDLGFDPLGLRSKRGDMATAEIKHGRLAMLAVVGFGIQEAVYGIPVIQQTPQFFRPALPF</sequence>
<proteinExistence type="predicted"/>
<feature type="binding site" evidence="5">
    <location>
        <position position="125"/>
    </location>
    <ligand>
        <name>chlorophyll a</name>
        <dbReference type="ChEBI" id="CHEBI:58416"/>
        <label>1</label>
    </ligand>
</feature>